<gene>
    <name evidence="3" type="ORF">H8911_09770</name>
</gene>
<dbReference type="InterPro" id="IPR029066">
    <property type="entry name" value="PLP-binding_barrel"/>
</dbReference>
<sequence>MFLNKTLELNSRLIETAVQLHQTGKVLPDTYLVDIDQLLYNAKSILNEANKQHIELYYMLKQVGRNPYIAKELENIGYAGAVVVDWKEADVAIKNGLHISHAGHLVQMPSGFVKKIISYGCDYMTIYSIEKLKEIDRVAKEVNKVQKIMVRVIGDGDLIYSGQTAGFYLDELKNLVCEARRLTNVELCGVDSFPCFLYDEKTQDIEPQNNLNTVLKAKKILEELGCHIENVNAPSTTSVRTLQKMNGYGITSAEPGHGLSGTTPLHAVKDCVEKPCVLYLSEVSHNLNNKSYAYGGGYYRRGHLKNAFVGKEINHLNKVIVNPPALDSIDYHFELSEPAEIGASVIMAYRFQVFVTRSDVCLIKGIHENKPKIIGLYNSLGDEITR</sequence>
<organism evidence="3 4">
    <name type="scientific">Holdemanella hominis</name>
    <dbReference type="NCBI Taxonomy" id="2764327"/>
    <lineage>
        <taxon>Bacteria</taxon>
        <taxon>Bacillati</taxon>
        <taxon>Bacillota</taxon>
        <taxon>Erysipelotrichia</taxon>
        <taxon>Erysipelotrichales</taxon>
        <taxon>Erysipelotrichaceae</taxon>
        <taxon>Holdemanella</taxon>
    </lineage>
</organism>
<evidence type="ECO:0000259" key="1">
    <source>
        <dbReference type="Pfam" id="PF01168"/>
    </source>
</evidence>
<dbReference type="Pfam" id="PF01168">
    <property type="entry name" value="Ala_racemase_N"/>
    <property type="match status" value="1"/>
</dbReference>
<name>A0ABR7KJS8_9FIRM</name>
<feature type="domain" description="YhfX-like C-terminal" evidence="2">
    <location>
        <begin position="278"/>
        <end position="373"/>
    </location>
</feature>
<comment type="caution">
    <text evidence="3">The sequence shown here is derived from an EMBL/GenBank/DDBJ whole genome shotgun (WGS) entry which is preliminary data.</text>
</comment>
<evidence type="ECO:0000313" key="4">
    <source>
        <dbReference type="Proteomes" id="UP000649075"/>
    </source>
</evidence>
<evidence type="ECO:0000313" key="3">
    <source>
        <dbReference type="EMBL" id="MBC6012997.1"/>
    </source>
</evidence>
<dbReference type="EMBL" id="JACRWH010000049">
    <property type="protein sequence ID" value="MBC6012997.1"/>
    <property type="molecule type" value="Genomic_DNA"/>
</dbReference>
<evidence type="ECO:0000259" key="2">
    <source>
        <dbReference type="Pfam" id="PF21279"/>
    </source>
</evidence>
<accession>A0ABR7KJS8</accession>
<dbReference type="InterPro" id="IPR001608">
    <property type="entry name" value="Ala_racemase_N"/>
</dbReference>
<proteinExistence type="predicted"/>
<feature type="domain" description="Alanine racemase N-terminal" evidence="1">
    <location>
        <begin position="33"/>
        <end position="264"/>
    </location>
</feature>
<reference evidence="3 4" key="1">
    <citation type="submission" date="2020-08" db="EMBL/GenBank/DDBJ databases">
        <authorList>
            <person name="Liu C."/>
            <person name="Sun Q."/>
        </authorList>
    </citation>
    <scope>NUCLEOTIDE SEQUENCE [LARGE SCALE GENOMIC DNA]</scope>
    <source>
        <strain evidence="3 4">L34</strain>
    </source>
</reference>
<dbReference type="InterPro" id="IPR048449">
    <property type="entry name" value="YhfX-like_C"/>
</dbReference>
<dbReference type="Gene3D" id="2.40.37.30">
    <property type="match status" value="2"/>
</dbReference>
<dbReference type="RefSeq" id="WP_186999520.1">
    <property type="nucleotide sequence ID" value="NZ_JACRWH010000049.1"/>
</dbReference>
<dbReference type="Proteomes" id="UP000649075">
    <property type="component" value="Unassembled WGS sequence"/>
</dbReference>
<dbReference type="SUPFAM" id="SSF51419">
    <property type="entry name" value="PLP-binding barrel"/>
    <property type="match status" value="1"/>
</dbReference>
<protein>
    <submittedName>
        <fullName evidence="3">Alanine racemase</fullName>
    </submittedName>
</protein>
<keyword evidence="4" id="KW-1185">Reference proteome</keyword>
<dbReference type="Pfam" id="PF21279">
    <property type="entry name" value="YhfX-like_C"/>
    <property type="match status" value="1"/>
</dbReference>